<comment type="caution">
    <text evidence="1">The sequence shown here is derived from an EMBL/GenBank/DDBJ whole genome shotgun (WGS) entry which is preliminary data.</text>
</comment>
<evidence type="ECO:0000313" key="1">
    <source>
        <dbReference type="EMBL" id="CAG8536519.1"/>
    </source>
</evidence>
<dbReference type="Proteomes" id="UP000789860">
    <property type="component" value="Unassembled WGS sequence"/>
</dbReference>
<protein>
    <submittedName>
        <fullName evidence="1">6762_t:CDS:1</fullName>
    </submittedName>
</protein>
<dbReference type="EMBL" id="CAJVPM010006567">
    <property type="protein sequence ID" value="CAG8536519.1"/>
    <property type="molecule type" value="Genomic_DNA"/>
</dbReference>
<gene>
    <name evidence="1" type="ORF">SCALOS_LOCUS4667</name>
</gene>
<evidence type="ECO:0000313" key="2">
    <source>
        <dbReference type="Proteomes" id="UP000789860"/>
    </source>
</evidence>
<reference evidence="1" key="1">
    <citation type="submission" date="2021-06" db="EMBL/GenBank/DDBJ databases">
        <authorList>
            <person name="Kallberg Y."/>
            <person name="Tangrot J."/>
            <person name="Rosling A."/>
        </authorList>
    </citation>
    <scope>NUCLEOTIDE SEQUENCE</scope>
    <source>
        <strain evidence="1">AU212A</strain>
    </source>
</reference>
<accession>A0ACA9LKM5</accession>
<keyword evidence="2" id="KW-1185">Reference proteome</keyword>
<proteinExistence type="predicted"/>
<organism evidence="1 2">
    <name type="scientific">Scutellospora calospora</name>
    <dbReference type="NCBI Taxonomy" id="85575"/>
    <lineage>
        <taxon>Eukaryota</taxon>
        <taxon>Fungi</taxon>
        <taxon>Fungi incertae sedis</taxon>
        <taxon>Mucoromycota</taxon>
        <taxon>Glomeromycotina</taxon>
        <taxon>Glomeromycetes</taxon>
        <taxon>Diversisporales</taxon>
        <taxon>Gigasporaceae</taxon>
        <taxon>Scutellospora</taxon>
    </lineage>
</organism>
<sequence length="109" mass="12477">VEEAIDYIGWMTKDGYSKSTNCLDNILELTTKECGGLGECKEDCLNFQLKNNIFNEFDMHKYSVHVITKVILSRIETEFSMQVILLSSHIFSILIPHVLTINRINLGHT</sequence>
<name>A0ACA9LKM5_9GLOM</name>
<feature type="non-terminal residue" evidence="1">
    <location>
        <position position="1"/>
    </location>
</feature>